<name>A0A6C0HCY9_9ZZZZ</name>
<sequence length="1010" mass="111222">MSTEEPITKKPITEEESKRMLAAMFEFDDSGKFKVPTSNLSDCGGDFNIEENQTLNGLVEQLQNSSERIGIALFVLLLSIQDVAKMIIQEKTEYMSIMDSGSQDSDSMRRIAQIEMKIRLYSLFISEGFDKLQLLVSSRTRIDYFYDKFTLVLNGLSEHFPGCGEETMSALLEKLPRFESSIESEQLGGQGKKILKLFLAFMAALSLLVVSTRCEMNARLNASETFEMKKGVSISSSTKRLQSEPTLNALGEEFDKVVAISNTSLIAFSTTAEMNEALEQVIAVEVTGAIKNSSDPNIKGIYGKTPNLRTVIVEISRANKDSIAVDGADYGLSSIDVANIIQLINVVSNDGREIFDESVNEINKLSKKAFEETDKLITTITLTLKDMITSLSYLDVSNEKDQVILFKINEAIEKFLIENGVSLSPSQAISPGSLMHEEASAAVEPATLAPVSSVLTGFAKAYQLTAAVLGKDAAKAIAYVVASDEFKGEVKGNAQARQQNKEQVKQAQSKRVELTEKASKSQQDIASRLTILAAMGRFEAMPVQFSYNSEKNEVTVNVTGNYRGEVLSFFKDKTVAPLLSKARQDAAADKHNYWSQLTENQREFFKLAQSLEERLVIGGEALSMLNNAVFATAQKTDNTASLLDITGRKMREAVELLLLAQKEKPLTDIRAEALLQIDEEEAKQAEKAANQYWNSVNSKISSNMRGSLGAVRSVTKEGWYGIAAGFLGALAGISEATKDSYMEYPTITIVAAGFCGSLVFFLMSLATEMMGINALIRTSIKVGSNVLTSTPMAIILSSLVSLQVYKEFEVRLPELVGGPAVPGLTPQEMFFNNLILYLFKISNIEGCNDGVCFSPPGKTEIIFMLGGFIAIVTWGTTKIYKIITGTPSAEQRGRTQERRRREGGQNGGAKTCPKVPFRKILFTGKPNLEKPSEVVPDNSGAIDGDSGGSAKPHRTKHFTNKNRKMNKTKKPKSTLNKNKKPKYNSSRNKNKNKKNRNTNTRKHKRTIRRK</sequence>
<feature type="transmembrane region" description="Helical" evidence="3">
    <location>
        <begin position="744"/>
        <end position="765"/>
    </location>
</feature>
<feature type="compositionally biased region" description="Basic and acidic residues" evidence="2">
    <location>
        <begin position="891"/>
        <end position="903"/>
    </location>
</feature>
<feature type="compositionally biased region" description="Low complexity" evidence="2">
    <location>
        <begin position="939"/>
        <end position="950"/>
    </location>
</feature>
<reference evidence="4" key="1">
    <citation type="journal article" date="2020" name="Nature">
        <title>Giant virus diversity and host interactions through global metagenomics.</title>
        <authorList>
            <person name="Schulz F."/>
            <person name="Roux S."/>
            <person name="Paez-Espino D."/>
            <person name="Jungbluth S."/>
            <person name="Walsh D.A."/>
            <person name="Denef V.J."/>
            <person name="McMahon K.D."/>
            <person name="Konstantinidis K.T."/>
            <person name="Eloe-Fadrosh E.A."/>
            <person name="Kyrpides N.C."/>
            <person name="Woyke T."/>
        </authorList>
    </citation>
    <scope>NUCLEOTIDE SEQUENCE</scope>
    <source>
        <strain evidence="4">GVMAG-M-3300023179-91</strain>
    </source>
</reference>
<evidence type="ECO:0000313" key="4">
    <source>
        <dbReference type="EMBL" id="QHT78448.1"/>
    </source>
</evidence>
<keyword evidence="3" id="KW-0472">Membrane</keyword>
<evidence type="ECO:0000256" key="3">
    <source>
        <dbReference type="SAM" id="Phobius"/>
    </source>
</evidence>
<evidence type="ECO:0000256" key="2">
    <source>
        <dbReference type="SAM" id="MobiDB-lite"/>
    </source>
</evidence>
<evidence type="ECO:0000256" key="1">
    <source>
        <dbReference type="SAM" id="Coils"/>
    </source>
</evidence>
<feature type="transmembrane region" description="Helical" evidence="3">
    <location>
        <begin position="861"/>
        <end position="880"/>
    </location>
</feature>
<feature type="coiled-coil region" evidence="1">
    <location>
        <begin position="497"/>
        <end position="524"/>
    </location>
</feature>
<organism evidence="4">
    <name type="scientific">viral metagenome</name>
    <dbReference type="NCBI Taxonomy" id="1070528"/>
    <lineage>
        <taxon>unclassified sequences</taxon>
        <taxon>metagenomes</taxon>
        <taxon>organismal metagenomes</taxon>
    </lineage>
</organism>
<proteinExistence type="predicted"/>
<keyword evidence="3" id="KW-1133">Transmembrane helix</keyword>
<keyword evidence="1" id="KW-0175">Coiled coil</keyword>
<feature type="compositionally biased region" description="Basic residues" evidence="2">
    <location>
        <begin position="951"/>
        <end position="1010"/>
    </location>
</feature>
<dbReference type="AlphaFoldDB" id="A0A6C0HCY9"/>
<protein>
    <submittedName>
        <fullName evidence="4">Uncharacterized protein</fullName>
    </submittedName>
</protein>
<dbReference type="EMBL" id="MN739931">
    <property type="protein sequence ID" value="QHT78448.1"/>
    <property type="molecule type" value="Genomic_DNA"/>
</dbReference>
<feature type="region of interest" description="Disordered" evidence="2">
    <location>
        <begin position="888"/>
        <end position="1010"/>
    </location>
</feature>
<keyword evidence="3" id="KW-0812">Transmembrane</keyword>
<feature type="transmembrane region" description="Helical" evidence="3">
    <location>
        <begin position="786"/>
        <end position="805"/>
    </location>
</feature>
<accession>A0A6C0HCY9</accession>